<dbReference type="SUPFAM" id="SSF51197">
    <property type="entry name" value="Clavaminate synthase-like"/>
    <property type="match status" value="1"/>
</dbReference>
<evidence type="ECO:0000313" key="7">
    <source>
        <dbReference type="EMBL" id="KAJ1351301.1"/>
    </source>
</evidence>
<feature type="binding site" evidence="5">
    <location>
        <position position="285"/>
    </location>
    <ligand>
        <name>Fe cation</name>
        <dbReference type="ChEBI" id="CHEBI:24875"/>
        <note>catalytic</note>
    </ligand>
</feature>
<dbReference type="Pfam" id="PF13532">
    <property type="entry name" value="2OG-FeII_Oxy_2"/>
    <property type="match status" value="1"/>
</dbReference>
<dbReference type="GO" id="GO:0035516">
    <property type="term" value="F:broad specificity oxidative DNA demethylase activity"/>
    <property type="evidence" value="ECO:0007669"/>
    <property type="project" value="TreeGrafter"/>
</dbReference>
<dbReference type="AlphaFoldDB" id="A0AAD5MNX5"/>
<dbReference type="InterPro" id="IPR004574">
    <property type="entry name" value="Alkb"/>
</dbReference>
<evidence type="ECO:0000256" key="3">
    <source>
        <dbReference type="ARBA" id="ARBA00023002"/>
    </source>
</evidence>
<dbReference type="Proteomes" id="UP001196413">
    <property type="component" value="Unassembled WGS sequence"/>
</dbReference>
<dbReference type="GO" id="GO:0035513">
    <property type="term" value="P:oxidative RNA demethylation"/>
    <property type="evidence" value="ECO:0007669"/>
    <property type="project" value="TreeGrafter"/>
</dbReference>
<dbReference type="GO" id="GO:0008198">
    <property type="term" value="F:ferrous iron binding"/>
    <property type="evidence" value="ECO:0007669"/>
    <property type="project" value="TreeGrafter"/>
</dbReference>
<comment type="cofactor">
    <cofactor evidence="5">
        <name>Fe(2+)</name>
        <dbReference type="ChEBI" id="CHEBI:29033"/>
    </cofactor>
    <text evidence="5">Binds 1 Fe(2+) ion per subunit.</text>
</comment>
<evidence type="ECO:0000256" key="5">
    <source>
        <dbReference type="PIRSR" id="PIRSR604574-2"/>
    </source>
</evidence>
<dbReference type="PANTHER" id="PTHR16557">
    <property type="entry name" value="ALKYLATED DNA REPAIR PROTEIN ALKB-RELATED"/>
    <property type="match status" value="1"/>
</dbReference>
<gene>
    <name evidence="7" type="ORF">KIN20_007287</name>
</gene>
<reference evidence="7" key="1">
    <citation type="submission" date="2021-06" db="EMBL/GenBank/DDBJ databases">
        <title>Parelaphostrongylus tenuis whole genome reference sequence.</title>
        <authorList>
            <person name="Garwood T.J."/>
            <person name="Larsen P.A."/>
            <person name="Fountain-Jones N.M."/>
            <person name="Garbe J.R."/>
            <person name="Macchietto M.G."/>
            <person name="Kania S.A."/>
            <person name="Gerhold R.W."/>
            <person name="Richards J.E."/>
            <person name="Wolf T.M."/>
        </authorList>
    </citation>
    <scope>NUCLEOTIDE SEQUENCE</scope>
    <source>
        <strain evidence="7">MNPRO001-30</strain>
        <tissue evidence="7">Meninges</tissue>
    </source>
</reference>
<dbReference type="Gene3D" id="2.60.120.590">
    <property type="entry name" value="Alpha-ketoglutarate-dependent dioxygenase AlkB-like"/>
    <property type="match status" value="1"/>
</dbReference>
<dbReference type="GO" id="GO:0005737">
    <property type="term" value="C:cytoplasm"/>
    <property type="evidence" value="ECO:0007669"/>
    <property type="project" value="TreeGrafter"/>
</dbReference>
<evidence type="ECO:0000313" key="8">
    <source>
        <dbReference type="Proteomes" id="UP001196413"/>
    </source>
</evidence>
<proteinExistence type="predicted"/>
<accession>A0AAD5MNX5</accession>
<dbReference type="InterPro" id="IPR037151">
    <property type="entry name" value="AlkB-like_sf"/>
</dbReference>
<evidence type="ECO:0000256" key="2">
    <source>
        <dbReference type="ARBA" id="ARBA00022964"/>
    </source>
</evidence>
<name>A0AAD5MNX5_PARTN</name>
<keyword evidence="2" id="KW-0223">Dioxygenase</keyword>
<organism evidence="7 8">
    <name type="scientific">Parelaphostrongylus tenuis</name>
    <name type="common">Meningeal worm</name>
    <dbReference type="NCBI Taxonomy" id="148309"/>
    <lineage>
        <taxon>Eukaryota</taxon>
        <taxon>Metazoa</taxon>
        <taxon>Ecdysozoa</taxon>
        <taxon>Nematoda</taxon>
        <taxon>Chromadorea</taxon>
        <taxon>Rhabditida</taxon>
        <taxon>Rhabditina</taxon>
        <taxon>Rhabditomorpha</taxon>
        <taxon>Strongyloidea</taxon>
        <taxon>Metastrongylidae</taxon>
        <taxon>Parelaphostrongylus</taxon>
    </lineage>
</organism>
<dbReference type="GO" id="GO:0005634">
    <property type="term" value="C:nucleus"/>
    <property type="evidence" value="ECO:0007669"/>
    <property type="project" value="TreeGrafter"/>
</dbReference>
<dbReference type="GO" id="GO:0035515">
    <property type="term" value="F:oxidative RNA demethylase activity"/>
    <property type="evidence" value="ECO:0007669"/>
    <property type="project" value="TreeGrafter"/>
</dbReference>
<dbReference type="PANTHER" id="PTHR16557:SF2">
    <property type="entry name" value="NUCLEIC ACID DIOXYGENASE ALKBH1"/>
    <property type="match status" value="1"/>
</dbReference>
<dbReference type="InterPro" id="IPR027450">
    <property type="entry name" value="AlkB-like"/>
</dbReference>
<comment type="caution">
    <text evidence="7">The sequence shown here is derived from an EMBL/GenBank/DDBJ whole genome shotgun (WGS) entry which is preliminary data.</text>
</comment>
<evidence type="ECO:0000256" key="1">
    <source>
        <dbReference type="ARBA" id="ARBA00022723"/>
    </source>
</evidence>
<keyword evidence="8" id="KW-1185">Reference proteome</keyword>
<sequence length="314" mass="35425">MWCRIIGNHSRNTKRNLIGAKLICFANTRLFMTKEMEKSIPRTNNISTVGNYQEKKDHYGSDTELQSSLLKKTFKYYKRRVPPPDFSGVIDPSSSGTCEAFCSQQLLPEHVGAAELEQLGLKPFAEWKVVTIKGRLGLYIIPNLLRKSMGMEKAILDSVLPTKYSQILSESVSMMNYSNIWDEAVEIWLRRVFQYAEPPNITNLTAHGLSPKRNVLKEAGKSLRWTTLGVAYNWETKEYPRTGDDLPAELVHFAKVITRVLGLGTMDADAAIVNYYPPKSTLSPHVDRSERTDAPLVSLSLGQSAVYLRRAADH</sequence>
<keyword evidence="1 5" id="KW-0479">Metal-binding</keyword>
<keyword evidence="3" id="KW-0560">Oxidoreductase</keyword>
<protein>
    <recommendedName>
        <fullName evidence="6">Alpha-ketoglutarate-dependent dioxygenase AlkB-like domain-containing protein</fullName>
    </recommendedName>
</protein>
<feature type="domain" description="Alpha-ketoglutarate-dependent dioxygenase AlkB-like" evidence="6">
    <location>
        <begin position="188"/>
        <end position="311"/>
    </location>
</feature>
<feature type="binding site" evidence="5">
    <location>
        <position position="287"/>
    </location>
    <ligand>
        <name>Fe cation</name>
        <dbReference type="ChEBI" id="CHEBI:24875"/>
        <note>catalytic</note>
    </ligand>
</feature>
<evidence type="ECO:0000259" key="6">
    <source>
        <dbReference type="Pfam" id="PF13532"/>
    </source>
</evidence>
<keyword evidence="4 5" id="KW-0408">Iron</keyword>
<evidence type="ECO:0000256" key="4">
    <source>
        <dbReference type="ARBA" id="ARBA00023004"/>
    </source>
</evidence>
<dbReference type="EMBL" id="JAHQIW010001045">
    <property type="protein sequence ID" value="KAJ1351301.1"/>
    <property type="molecule type" value="Genomic_DNA"/>
</dbReference>